<evidence type="ECO:0000313" key="3">
    <source>
        <dbReference type="Proteomes" id="UP001529272"/>
    </source>
</evidence>
<accession>A0ABT7P0E0</accession>
<reference evidence="2" key="1">
    <citation type="submission" date="2023-06" db="EMBL/GenBank/DDBJ databases">
        <title>Itaconate inhibition of nontuberculous mycobacteria.</title>
        <authorList>
            <person name="Breen P."/>
            <person name="Zimbric M."/>
            <person name="Caverly L."/>
        </authorList>
    </citation>
    <scope>NUCLEOTIDE SEQUENCE</scope>
    <source>
        <strain evidence="2">FLAC1071</strain>
    </source>
</reference>
<organism evidence="2 3">
    <name type="scientific">Mycobacterium intracellulare subsp. chimaera</name>
    <dbReference type="NCBI Taxonomy" id="222805"/>
    <lineage>
        <taxon>Bacteria</taxon>
        <taxon>Bacillati</taxon>
        <taxon>Actinomycetota</taxon>
        <taxon>Actinomycetes</taxon>
        <taxon>Mycobacteriales</taxon>
        <taxon>Mycobacteriaceae</taxon>
        <taxon>Mycobacterium</taxon>
        <taxon>Mycobacterium avium complex (MAC)</taxon>
    </lineage>
</organism>
<evidence type="ECO:0000256" key="1">
    <source>
        <dbReference type="SAM" id="MobiDB-lite"/>
    </source>
</evidence>
<comment type="caution">
    <text evidence="2">The sequence shown here is derived from an EMBL/GenBank/DDBJ whole genome shotgun (WGS) entry which is preliminary data.</text>
</comment>
<name>A0ABT7P0E0_MYCIT</name>
<sequence length="55" mass="6118">MSTDEGGELQAILSDDGIDGGLRRTSAHLDHGQPRTNAFHHPERFLNYDEDNDPV</sequence>
<dbReference type="RefSeq" id="WP_020822650.1">
    <property type="nucleotide sequence ID" value="NZ_CP015267.1"/>
</dbReference>
<evidence type="ECO:0000313" key="2">
    <source>
        <dbReference type="EMBL" id="MDM3926744.1"/>
    </source>
</evidence>
<proteinExistence type="predicted"/>
<feature type="region of interest" description="Disordered" evidence="1">
    <location>
        <begin position="1"/>
        <end position="55"/>
    </location>
</feature>
<reference evidence="2" key="2">
    <citation type="submission" date="2023-06" db="EMBL/GenBank/DDBJ databases">
        <authorList>
            <person name="Spilker T."/>
        </authorList>
    </citation>
    <scope>NUCLEOTIDE SEQUENCE</scope>
    <source>
        <strain evidence="2">FLAC1071</strain>
    </source>
</reference>
<dbReference type="Proteomes" id="UP001529272">
    <property type="component" value="Unassembled WGS sequence"/>
</dbReference>
<dbReference type="EMBL" id="JASZZX010000008">
    <property type="protein sequence ID" value="MDM3926744.1"/>
    <property type="molecule type" value="Genomic_DNA"/>
</dbReference>
<keyword evidence="3" id="KW-1185">Reference proteome</keyword>
<gene>
    <name evidence="2" type="ORF">QRB35_11975</name>
</gene>
<protein>
    <submittedName>
        <fullName evidence="2">Uncharacterized protein</fullName>
    </submittedName>
</protein>